<dbReference type="PANTHER" id="PTHR10344:SF1">
    <property type="entry name" value="THYMIDYLATE KINASE"/>
    <property type="match status" value="1"/>
</dbReference>
<dbReference type="CDD" id="cd01672">
    <property type="entry name" value="TMPK"/>
    <property type="match status" value="1"/>
</dbReference>
<proteinExistence type="inferred from homology"/>
<evidence type="ECO:0000256" key="7">
    <source>
        <dbReference type="ARBA" id="ARBA00022741"/>
    </source>
</evidence>
<evidence type="ECO:0000313" key="12">
    <source>
        <dbReference type="Proteomes" id="UP000765509"/>
    </source>
</evidence>
<comment type="similarity">
    <text evidence="2">Belongs to the thymidylate kinase family.</text>
</comment>
<name>A0A9Q3IB09_9BASI</name>
<evidence type="ECO:0000256" key="5">
    <source>
        <dbReference type="ARBA" id="ARBA00022679"/>
    </source>
</evidence>
<dbReference type="GO" id="GO:0005634">
    <property type="term" value="C:nucleus"/>
    <property type="evidence" value="ECO:0007669"/>
    <property type="project" value="TreeGrafter"/>
</dbReference>
<dbReference type="GO" id="GO:0005829">
    <property type="term" value="C:cytosol"/>
    <property type="evidence" value="ECO:0007669"/>
    <property type="project" value="TreeGrafter"/>
</dbReference>
<evidence type="ECO:0000256" key="4">
    <source>
        <dbReference type="ARBA" id="ARBA00017144"/>
    </source>
</evidence>
<keyword evidence="8" id="KW-0418">Kinase</keyword>
<dbReference type="InterPro" id="IPR018095">
    <property type="entry name" value="Thymidylate_kin_CS"/>
</dbReference>
<dbReference type="EC" id="2.7.4.9" evidence="3"/>
<evidence type="ECO:0000256" key="1">
    <source>
        <dbReference type="ARBA" id="ARBA00004992"/>
    </source>
</evidence>
<dbReference type="PANTHER" id="PTHR10344">
    <property type="entry name" value="THYMIDYLATE KINASE"/>
    <property type="match status" value="1"/>
</dbReference>
<evidence type="ECO:0000256" key="6">
    <source>
        <dbReference type="ARBA" id="ARBA00022727"/>
    </source>
</evidence>
<dbReference type="EMBL" id="AVOT02038773">
    <property type="protein sequence ID" value="MBW0533697.1"/>
    <property type="molecule type" value="Genomic_DNA"/>
</dbReference>
<evidence type="ECO:0000256" key="9">
    <source>
        <dbReference type="ARBA" id="ARBA00022840"/>
    </source>
</evidence>
<organism evidence="11 12">
    <name type="scientific">Austropuccinia psidii MF-1</name>
    <dbReference type="NCBI Taxonomy" id="1389203"/>
    <lineage>
        <taxon>Eukaryota</taxon>
        <taxon>Fungi</taxon>
        <taxon>Dikarya</taxon>
        <taxon>Basidiomycota</taxon>
        <taxon>Pucciniomycotina</taxon>
        <taxon>Pucciniomycetes</taxon>
        <taxon>Pucciniales</taxon>
        <taxon>Sphaerophragmiaceae</taxon>
        <taxon>Austropuccinia</taxon>
    </lineage>
</organism>
<dbReference type="GO" id="GO:0004798">
    <property type="term" value="F:dTMP kinase activity"/>
    <property type="evidence" value="ECO:0007669"/>
    <property type="project" value="UniProtKB-EC"/>
</dbReference>
<dbReference type="GO" id="GO:0004550">
    <property type="term" value="F:nucleoside diphosphate kinase activity"/>
    <property type="evidence" value="ECO:0007669"/>
    <property type="project" value="TreeGrafter"/>
</dbReference>
<dbReference type="Proteomes" id="UP000765509">
    <property type="component" value="Unassembled WGS sequence"/>
</dbReference>
<dbReference type="GO" id="GO:0006233">
    <property type="term" value="P:dTDP biosynthetic process"/>
    <property type="evidence" value="ECO:0007669"/>
    <property type="project" value="InterPro"/>
</dbReference>
<dbReference type="NCBIfam" id="TIGR00041">
    <property type="entry name" value="DTMP_kinase"/>
    <property type="match status" value="1"/>
</dbReference>
<dbReference type="SUPFAM" id="SSF52540">
    <property type="entry name" value="P-loop containing nucleoside triphosphate hydrolases"/>
    <property type="match status" value="1"/>
</dbReference>
<evidence type="ECO:0000259" key="10">
    <source>
        <dbReference type="Pfam" id="PF02223"/>
    </source>
</evidence>
<dbReference type="Pfam" id="PF02223">
    <property type="entry name" value="Thymidylate_kin"/>
    <property type="match status" value="1"/>
</dbReference>
<dbReference type="GO" id="GO:0006227">
    <property type="term" value="P:dUDP biosynthetic process"/>
    <property type="evidence" value="ECO:0007669"/>
    <property type="project" value="TreeGrafter"/>
</dbReference>
<evidence type="ECO:0000313" key="11">
    <source>
        <dbReference type="EMBL" id="MBW0533697.1"/>
    </source>
</evidence>
<dbReference type="FunFam" id="3.40.50.300:FF:000679">
    <property type="entry name" value="Thymidylate kinase"/>
    <property type="match status" value="1"/>
</dbReference>
<gene>
    <name evidence="11" type="ORF">O181_073412</name>
</gene>
<comment type="caution">
    <text evidence="11">The sequence shown here is derived from an EMBL/GenBank/DDBJ whole genome shotgun (WGS) entry which is preliminary data.</text>
</comment>
<dbReference type="Gene3D" id="3.40.50.300">
    <property type="entry name" value="P-loop containing nucleotide triphosphate hydrolases"/>
    <property type="match status" value="1"/>
</dbReference>
<dbReference type="HAMAP" id="MF_00165">
    <property type="entry name" value="Thymidylate_kinase"/>
    <property type="match status" value="1"/>
</dbReference>
<reference evidence="11" key="1">
    <citation type="submission" date="2021-03" db="EMBL/GenBank/DDBJ databases">
        <title>Draft genome sequence of rust myrtle Austropuccinia psidii MF-1, a brazilian biotype.</title>
        <authorList>
            <person name="Quecine M.C."/>
            <person name="Pachon D.M.R."/>
            <person name="Bonatelli M.L."/>
            <person name="Correr F.H."/>
            <person name="Franceschini L.M."/>
            <person name="Leite T.F."/>
            <person name="Margarido G.R.A."/>
            <person name="Almeida C.A."/>
            <person name="Ferrarezi J.A."/>
            <person name="Labate C.A."/>
        </authorList>
    </citation>
    <scope>NUCLEOTIDE SEQUENCE</scope>
    <source>
        <strain evidence="11">MF-1</strain>
    </source>
</reference>
<dbReference type="OrthoDB" id="425602at2759"/>
<dbReference type="InterPro" id="IPR027417">
    <property type="entry name" value="P-loop_NTPase"/>
</dbReference>
<keyword evidence="12" id="KW-1185">Reference proteome</keyword>
<dbReference type="GO" id="GO:0006235">
    <property type="term" value="P:dTTP biosynthetic process"/>
    <property type="evidence" value="ECO:0007669"/>
    <property type="project" value="TreeGrafter"/>
</dbReference>
<evidence type="ECO:0000256" key="2">
    <source>
        <dbReference type="ARBA" id="ARBA00009776"/>
    </source>
</evidence>
<keyword evidence="5" id="KW-0808">Transferase</keyword>
<keyword evidence="6" id="KW-0545">Nucleotide biosynthesis</keyword>
<dbReference type="PROSITE" id="PS01331">
    <property type="entry name" value="THYMIDYLATE_KINASE"/>
    <property type="match status" value="1"/>
</dbReference>
<keyword evidence="9" id="KW-0067">ATP-binding</keyword>
<sequence>MASHLPDCLNLVFGGKLNFFVKNTRGSPKIPETLRPQATMPPHDNTLGSASCQNKIPRGPFIVFEGLDRAGKSTQCKLLSQRLAHPKNILLTGREIQSMRFPDRTTGIGKMIDSYLSQTADLDDHAIHLLFSANRWEKSSSILSAINSGKIVICDRYAFSGIAFTSAKLNIREPPEPDPIINLSSPDRGLPLPDLVIFLTLPNPDSLKDRAGFGQERYENEKLQAEVRRQFNESVRPFFEEIHGSGRWIEIDGSGSIEEVEQRIWECLQQFLTKTFTPIQSIGKLWVA</sequence>
<dbReference type="GO" id="GO:0005524">
    <property type="term" value="F:ATP binding"/>
    <property type="evidence" value="ECO:0007669"/>
    <property type="project" value="UniProtKB-KW"/>
</dbReference>
<evidence type="ECO:0000256" key="3">
    <source>
        <dbReference type="ARBA" id="ARBA00012980"/>
    </source>
</evidence>
<protein>
    <recommendedName>
        <fullName evidence="4">Thymidylate kinase</fullName>
        <ecNumber evidence="3">2.7.4.9</ecNumber>
    </recommendedName>
</protein>
<comment type="pathway">
    <text evidence="1">Pyrimidine metabolism; dTTP biosynthesis.</text>
</comment>
<dbReference type="AlphaFoldDB" id="A0A9Q3IB09"/>
<feature type="domain" description="Thymidylate kinase-like" evidence="10">
    <location>
        <begin position="64"/>
        <end position="264"/>
    </location>
</feature>
<accession>A0A9Q3IB09</accession>
<keyword evidence="7" id="KW-0547">Nucleotide-binding</keyword>
<dbReference type="InterPro" id="IPR039430">
    <property type="entry name" value="Thymidylate_kin-like_dom"/>
</dbReference>
<dbReference type="InterPro" id="IPR018094">
    <property type="entry name" value="Thymidylate_kinase"/>
</dbReference>
<evidence type="ECO:0000256" key="8">
    <source>
        <dbReference type="ARBA" id="ARBA00022777"/>
    </source>
</evidence>